<evidence type="ECO:0000256" key="4">
    <source>
        <dbReference type="SAM" id="MobiDB-lite"/>
    </source>
</evidence>
<feature type="region of interest" description="Disordered" evidence="4">
    <location>
        <begin position="226"/>
        <end position="264"/>
    </location>
</feature>
<dbReference type="EMBL" id="GL433841">
    <property type="protein sequence ID" value="EFN56658.1"/>
    <property type="molecule type" value="Genomic_DNA"/>
</dbReference>
<gene>
    <name evidence="5" type="ORF">CHLNCDRAFT_144506</name>
</gene>
<dbReference type="InterPro" id="IPR052596">
    <property type="entry name" value="AMBRA1_autophagy"/>
</dbReference>
<name>E1ZBK4_CHLVA</name>
<dbReference type="Proteomes" id="UP000008141">
    <property type="component" value="Unassembled WGS sequence"/>
</dbReference>
<keyword evidence="1 3" id="KW-0853">WD repeat</keyword>
<feature type="repeat" description="WD" evidence="3">
    <location>
        <begin position="92"/>
        <end position="134"/>
    </location>
</feature>
<dbReference type="InterPro" id="IPR015943">
    <property type="entry name" value="WD40/YVTN_repeat-like_dom_sf"/>
</dbReference>
<dbReference type="GO" id="GO:0000045">
    <property type="term" value="P:autophagosome assembly"/>
    <property type="evidence" value="ECO:0007669"/>
    <property type="project" value="TreeGrafter"/>
</dbReference>
<dbReference type="RefSeq" id="XP_005848760.1">
    <property type="nucleotide sequence ID" value="XM_005848698.1"/>
</dbReference>
<dbReference type="InterPro" id="IPR001680">
    <property type="entry name" value="WD40_rpt"/>
</dbReference>
<dbReference type="OrthoDB" id="6363363at2759"/>
<dbReference type="STRING" id="554065.E1ZBK4"/>
<keyword evidence="6" id="KW-1185">Reference proteome</keyword>
<feature type="compositionally biased region" description="Low complexity" evidence="4">
    <location>
        <begin position="230"/>
        <end position="251"/>
    </location>
</feature>
<accession>E1ZBK4</accession>
<dbReference type="PROSITE" id="PS00678">
    <property type="entry name" value="WD_REPEATS_1"/>
    <property type="match status" value="1"/>
</dbReference>
<dbReference type="Gene3D" id="2.130.10.10">
    <property type="entry name" value="YVTN repeat-like/Quinoprotein amine dehydrogenase"/>
    <property type="match status" value="1"/>
</dbReference>
<dbReference type="InterPro" id="IPR036322">
    <property type="entry name" value="WD40_repeat_dom_sf"/>
</dbReference>
<dbReference type="InterPro" id="IPR019775">
    <property type="entry name" value="WD40_repeat_CS"/>
</dbReference>
<dbReference type="KEGG" id="cvr:CHLNCDRAFT_144506"/>
<dbReference type="FunCoup" id="E1ZBK4">
    <property type="interactions" value="672"/>
</dbReference>
<feature type="compositionally biased region" description="Low complexity" evidence="4">
    <location>
        <begin position="754"/>
        <end position="771"/>
    </location>
</feature>
<sequence>MPNAALLLLAREVGGAPRCTPADGTPTGARLQRWAEASLTAHCSASYASFQPPPRSTIALSYNCDGTLLASTHGDHTVKLSSCSSGKLVRVLSGHRRTPWVVRFHPRKPNLLASGSLDHEVRLWDADTGQCIARHTFGKPIASLAFHVSADVLAIGCGHKLYMWEYAAQGKLPVIVLKTRRSMRAVHFHPQGLPIVLTAEVQDPSPTPELPATLTESGPYMQEEVEEEAAAGAAPMEAEPAAAAAAASAEAMTPPGSGEVPIPSPQLLGGVAATTLPRAHPSAAGVYVATAAGPVPVGQFAASAAAAIQPNQPLRIPDLPAAALALSGPLHHLHLRSGAASPPPQQADAAAAAGPRGAGGDRQQQGAAAATSGRPGAPGWVPPGSGQLPPSMVPTGWELPFPSNLFAGGQPTAAGPGQAGSDGGGGWAATAASLPQVMAAFSAAAWNIIGEEQPPRVRLRIWRFDVNKPTGLLAVMGAEQNSGNLRLQISDAVLCSEMGVHFSPCGRFLAGTTACRGPLPAAVGAGTILGEEEGGAPSQQEIDAALAAALGGNTARAEALLSRHAHLGPGIPDAAGLRPAAMRSSGAASDMFTTPPHRPHGAAAGAAAAAVEAAAAAAAAQPRPERVVFEVRVYSLDGPNFGQVVRAKRIRAAHCLTSVQFSPCCGHMLLAYGKKHISLLRSLVADRGSVVPLHTILEVFRLRDMALVRVLPSADDEINAACFHPRAGGGIAYGTKEGRLRIIAHDRSQLAEDGGPSSSKAPAGSGSRTAGAGSGVDEDNHPTQRELDNLREFVLTQQWLRQQTLGDASGGAAAAAGGGAAAAGAAQQLQAMQQLWEQGGRGG</sequence>
<proteinExistence type="predicted"/>
<feature type="region of interest" description="Disordered" evidence="4">
    <location>
        <begin position="747"/>
        <end position="783"/>
    </location>
</feature>
<evidence type="ECO:0000256" key="3">
    <source>
        <dbReference type="PROSITE-ProRule" id="PRU00221"/>
    </source>
</evidence>
<keyword evidence="2" id="KW-0677">Repeat</keyword>
<feature type="region of interest" description="Disordered" evidence="4">
    <location>
        <begin position="334"/>
        <end position="427"/>
    </location>
</feature>
<dbReference type="SMART" id="SM00320">
    <property type="entry name" value="WD40"/>
    <property type="match status" value="4"/>
</dbReference>
<dbReference type="PANTHER" id="PTHR22874">
    <property type="entry name" value="ACTIVATING MOLECULE IN BECN1-REGULATED AUTOPHAGY PROTEIN 1"/>
    <property type="match status" value="1"/>
</dbReference>
<feature type="compositionally biased region" description="Low complexity" evidence="4">
    <location>
        <begin position="346"/>
        <end position="370"/>
    </location>
</feature>
<dbReference type="PROSITE" id="PS50082">
    <property type="entry name" value="WD_REPEATS_2"/>
    <property type="match status" value="1"/>
</dbReference>
<dbReference type="GO" id="GO:0080008">
    <property type="term" value="C:Cul4-RING E3 ubiquitin ligase complex"/>
    <property type="evidence" value="ECO:0007669"/>
    <property type="project" value="TreeGrafter"/>
</dbReference>
<dbReference type="GO" id="GO:1990756">
    <property type="term" value="F:ubiquitin-like ligase-substrate adaptor activity"/>
    <property type="evidence" value="ECO:0007669"/>
    <property type="project" value="TreeGrafter"/>
</dbReference>
<dbReference type="InParanoid" id="E1ZBK4"/>
<dbReference type="OMA" id="GYLCYPP"/>
<protein>
    <submittedName>
        <fullName evidence="5">Uncharacterized protein</fullName>
    </submittedName>
</protein>
<evidence type="ECO:0000256" key="1">
    <source>
        <dbReference type="ARBA" id="ARBA00022574"/>
    </source>
</evidence>
<dbReference type="GO" id="GO:0000423">
    <property type="term" value="P:mitophagy"/>
    <property type="evidence" value="ECO:0007669"/>
    <property type="project" value="TreeGrafter"/>
</dbReference>
<evidence type="ECO:0000313" key="5">
    <source>
        <dbReference type="EMBL" id="EFN56658.1"/>
    </source>
</evidence>
<evidence type="ECO:0000256" key="2">
    <source>
        <dbReference type="ARBA" id="ARBA00022737"/>
    </source>
</evidence>
<feature type="compositionally biased region" description="Low complexity" evidence="4">
    <location>
        <begin position="407"/>
        <end position="416"/>
    </location>
</feature>
<dbReference type="eggNOG" id="KOG0266">
    <property type="taxonomic scope" value="Eukaryota"/>
</dbReference>
<organism evidence="6">
    <name type="scientific">Chlorella variabilis</name>
    <name type="common">Green alga</name>
    <dbReference type="NCBI Taxonomy" id="554065"/>
    <lineage>
        <taxon>Eukaryota</taxon>
        <taxon>Viridiplantae</taxon>
        <taxon>Chlorophyta</taxon>
        <taxon>core chlorophytes</taxon>
        <taxon>Trebouxiophyceae</taxon>
        <taxon>Chlorellales</taxon>
        <taxon>Chlorellaceae</taxon>
        <taxon>Chlorella clade</taxon>
        <taxon>Chlorella</taxon>
    </lineage>
</organism>
<feature type="compositionally biased region" description="Gly residues" evidence="4">
    <location>
        <begin position="417"/>
        <end position="427"/>
    </location>
</feature>
<evidence type="ECO:0000313" key="6">
    <source>
        <dbReference type="Proteomes" id="UP000008141"/>
    </source>
</evidence>
<dbReference type="Pfam" id="PF00400">
    <property type="entry name" value="WD40"/>
    <property type="match status" value="1"/>
</dbReference>
<dbReference type="SUPFAM" id="SSF50978">
    <property type="entry name" value="WD40 repeat-like"/>
    <property type="match status" value="1"/>
</dbReference>
<dbReference type="PANTHER" id="PTHR22874:SF1">
    <property type="entry name" value="ACTIVATING MOLECULE IN BECN1-REGULATED AUTOPHAGY PROTEIN 1"/>
    <property type="match status" value="1"/>
</dbReference>
<reference evidence="5 6" key="1">
    <citation type="journal article" date="2010" name="Plant Cell">
        <title>The Chlorella variabilis NC64A genome reveals adaptation to photosymbiosis, coevolution with viruses, and cryptic sex.</title>
        <authorList>
            <person name="Blanc G."/>
            <person name="Duncan G."/>
            <person name="Agarkova I."/>
            <person name="Borodovsky M."/>
            <person name="Gurnon J."/>
            <person name="Kuo A."/>
            <person name="Lindquist E."/>
            <person name="Lucas S."/>
            <person name="Pangilinan J."/>
            <person name="Polle J."/>
            <person name="Salamov A."/>
            <person name="Terry A."/>
            <person name="Yamada T."/>
            <person name="Dunigan D.D."/>
            <person name="Grigoriev I.V."/>
            <person name="Claverie J.M."/>
            <person name="Van Etten J.L."/>
        </authorList>
    </citation>
    <scope>NUCLEOTIDE SEQUENCE [LARGE SCALE GENOMIC DNA]</scope>
    <source>
        <strain evidence="5 6">NC64A</strain>
    </source>
</reference>
<dbReference type="PROSITE" id="PS50294">
    <property type="entry name" value="WD_REPEATS_REGION"/>
    <property type="match status" value="1"/>
</dbReference>
<dbReference type="GeneID" id="17356298"/>
<dbReference type="AlphaFoldDB" id="E1ZBK4"/>